<name>A0A1H8J648_9RHOB</name>
<accession>A0A1H8J648</accession>
<dbReference type="FunFam" id="1.10.45.10:FF:000001">
    <property type="entry name" value="D-lactate dehydrogenase mitochondrial"/>
    <property type="match status" value="1"/>
</dbReference>
<evidence type="ECO:0000313" key="7">
    <source>
        <dbReference type="Proteomes" id="UP000199372"/>
    </source>
</evidence>
<evidence type="ECO:0000256" key="2">
    <source>
        <dbReference type="ARBA" id="ARBA00008000"/>
    </source>
</evidence>
<dbReference type="Gene3D" id="3.30.70.2190">
    <property type="match status" value="1"/>
</dbReference>
<dbReference type="GO" id="GO:0003824">
    <property type="term" value="F:catalytic activity"/>
    <property type="evidence" value="ECO:0007669"/>
    <property type="project" value="InterPro"/>
</dbReference>
<organism evidence="6 7">
    <name type="scientific">Palleronia pelagia</name>
    <dbReference type="NCBI Taxonomy" id="387096"/>
    <lineage>
        <taxon>Bacteria</taxon>
        <taxon>Pseudomonadati</taxon>
        <taxon>Pseudomonadota</taxon>
        <taxon>Alphaproteobacteria</taxon>
        <taxon>Rhodobacterales</taxon>
        <taxon>Roseobacteraceae</taxon>
        <taxon>Palleronia</taxon>
    </lineage>
</organism>
<evidence type="ECO:0000256" key="1">
    <source>
        <dbReference type="ARBA" id="ARBA00001974"/>
    </source>
</evidence>
<protein>
    <submittedName>
        <fullName evidence="6">FAD/FMN-containing dehydrogenase</fullName>
    </submittedName>
</protein>
<dbReference type="Gene3D" id="3.30.70.2740">
    <property type="match status" value="1"/>
</dbReference>
<sequence>MDVIAELRDIVGDAHVLTGADAAPFARDWTGAYEGEPLAAVRPGSTDEVAAVVKLAGRAGVPVVPVAGNTGLMGGTHAPGRIALSLERMNRIREVRAPSRLAVVEAGVVLSQLHEAVEAEDLVFPLTFGARGSARIGGVLGTNAGGSNVLRYGNTRALCLGLEVVLPSGEVMDLMTELVKDNSGYDLRDLFIGAEGTLGIITAAVVRLFPKPAAYATAMVSVPDLDAGLQLLNELQTATGGAVEAFEYMPKTYIDAHIAHDPKAKRPFDDDYEHNIMVEIGATAPRDAEVAADGTVPVQSYLEEVLAERIESGQVLDAMVARSEAQRREIWARREIAGELTVAGGPGVITDVSVPLDAVARFLERADDAIAKADPGARSMVVSHLGDGNIHLTIWPSDHSEAAHDAMMELVEDIVAELGGSFSAEHGIGLGKQGSMRRRKDPAALAVMRQIKAVLDPGGIMNPGKVLPA</sequence>
<dbReference type="InterPro" id="IPR006094">
    <property type="entry name" value="Oxid_FAD_bind_N"/>
</dbReference>
<dbReference type="PROSITE" id="PS51387">
    <property type="entry name" value="FAD_PCMH"/>
    <property type="match status" value="1"/>
</dbReference>
<feature type="domain" description="FAD-binding PCMH-type" evidence="5">
    <location>
        <begin position="33"/>
        <end position="211"/>
    </location>
</feature>
<dbReference type="GO" id="GO:0071949">
    <property type="term" value="F:FAD binding"/>
    <property type="evidence" value="ECO:0007669"/>
    <property type="project" value="InterPro"/>
</dbReference>
<keyword evidence="4" id="KW-0274">FAD</keyword>
<reference evidence="7" key="1">
    <citation type="submission" date="2016-10" db="EMBL/GenBank/DDBJ databases">
        <authorList>
            <person name="Varghese N."/>
            <person name="Submissions S."/>
        </authorList>
    </citation>
    <scope>NUCLEOTIDE SEQUENCE [LARGE SCALE GENOMIC DNA]</scope>
    <source>
        <strain evidence="7">DSM 26893</strain>
    </source>
</reference>
<dbReference type="InterPro" id="IPR036318">
    <property type="entry name" value="FAD-bd_PCMH-like_sf"/>
</dbReference>
<dbReference type="InterPro" id="IPR016169">
    <property type="entry name" value="FAD-bd_PCMH_sub2"/>
</dbReference>
<dbReference type="Gene3D" id="1.10.45.10">
    <property type="entry name" value="Vanillyl-alcohol Oxidase, Chain A, domain 4"/>
    <property type="match status" value="1"/>
</dbReference>
<dbReference type="Proteomes" id="UP000199372">
    <property type="component" value="Unassembled WGS sequence"/>
</dbReference>
<proteinExistence type="inferred from homology"/>
<dbReference type="RefSeq" id="WP_091845962.1">
    <property type="nucleotide sequence ID" value="NZ_FOCM01000006.1"/>
</dbReference>
<evidence type="ECO:0000259" key="5">
    <source>
        <dbReference type="PROSITE" id="PS51387"/>
    </source>
</evidence>
<keyword evidence="3" id="KW-0285">Flavoprotein</keyword>
<dbReference type="InterPro" id="IPR004113">
    <property type="entry name" value="FAD-bd_oxidored_4_C"/>
</dbReference>
<dbReference type="Pfam" id="PF02913">
    <property type="entry name" value="FAD-oxidase_C"/>
    <property type="match status" value="1"/>
</dbReference>
<dbReference type="InterPro" id="IPR051264">
    <property type="entry name" value="FAD-oxidored/transferase_4"/>
</dbReference>
<dbReference type="Gene3D" id="3.30.465.10">
    <property type="match status" value="1"/>
</dbReference>
<comment type="similarity">
    <text evidence="2">Belongs to the FAD-binding oxidoreductase/transferase type 4 family.</text>
</comment>
<dbReference type="OrthoDB" id="9811557at2"/>
<dbReference type="InterPro" id="IPR016164">
    <property type="entry name" value="FAD-linked_Oxase-like_C"/>
</dbReference>
<evidence type="ECO:0000256" key="4">
    <source>
        <dbReference type="ARBA" id="ARBA00022827"/>
    </source>
</evidence>
<dbReference type="PANTHER" id="PTHR43716">
    <property type="entry name" value="D-2-HYDROXYGLUTARATE DEHYDROGENASE, MITOCHONDRIAL"/>
    <property type="match status" value="1"/>
</dbReference>
<dbReference type="SUPFAM" id="SSF56176">
    <property type="entry name" value="FAD-binding/transporter-associated domain-like"/>
    <property type="match status" value="1"/>
</dbReference>
<dbReference type="SUPFAM" id="SSF55103">
    <property type="entry name" value="FAD-linked oxidases, C-terminal domain"/>
    <property type="match status" value="1"/>
</dbReference>
<gene>
    <name evidence="6" type="ORF">SAMN04488011_10692</name>
</gene>
<evidence type="ECO:0000313" key="6">
    <source>
        <dbReference type="EMBL" id="SEN76320.1"/>
    </source>
</evidence>
<comment type="cofactor">
    <cofactor evidence="1">
        <name>FAD</name>
        <dbReference type="ChEBI" id="CHEBI:57692"/>
    </cofactor>
</comment>
<dbReference type="InterPro" id="IPR016166">
    <property type="entry name" value="FAD-bd_PCMH"/>
</dbReference>
<dbReference type="Pfam" id="PF01565">
    <property type="entry name" value="FAD_binding_4"/>
    <property type="match status" value="1"/>
</dbReference>
<dbReference type="PANTHER" id="PTHR43716:SF2">
    <property type="entry name" value="BLL6224 PROTEIN"/>
    <property type="match status" value="1"/>
</dbReference>
<keyword evidence="7" id="KW-1185">Reference proteome</keyword>
<dbReference type="AlphaFoldDB" id="A0A1H8J648"/>
<dbReference type="EMBL" id="FOCM01000006">
    <property type="protein sequence ID" value="SEN76320.1"/>
    <property type="molecule type" value="Genomic_DNA"/>
</dbReference>
<dbReference type="InterPro" id="IPR016171">
    <property type="entry name" value="Vanillyl_alc_oxidase_C-sub2"/>
</dbReference>
<dbReference type="GO" id="GO:0022904">
    <property type="term" value="P:respiratory electron transport chain"/>
    <property type="evidence" value="ECO:0007669"/>
    <property type="project" value="TreeGrafter"/>
</dbReference>
<dbReference type="Gene3D" id="3.30.43.10">
    <property type="entry name" value="Uridine Diphospho-n-acetylenolpyruvylglucosamine Reductase, domain 2"/>
    <property type="match status" value="1"/>
</dbReference>
<evidence type="ECO:0000256" key="3">
    <source>
        <dbReference type="ARBA" id="ARBA00022630"/>
    </source>
</evidence>
<dbReference type="InterPro" id="IPR016167">
    <property type="entry name" value="FAD-bd_PCMH_sub1"/>
</dbReference>